<proteinExistence type="predicted"/>
<dbReference type="AlphaFoldDB" id="A0A212JHS2"/>
<name>A0A212JHS2_9DELT</name>
<sequence length="46" mass="5250">MQTVADRIIAFNTSLEFTAPLPPGDTAQHRLFFQKNNTFMYNASML</sequence>
<gene>
    <name evidence="1" type="ORF">KL86DPRO_11479</name>
</gene>
<reference evidence="1" key="1">
    <citation type="submission" date="2016-04" db="EMBL/GenBank/DDBJ databases">
        <authorList>
            <person name="Evans L.H."/>
            <person name="Alamgir A."/>
            <person name="Owens N."/>
            <person name="Weber N.D."/>
            <person name="Virtaneva K."/>
            <person name="Barbian K."/>
            <person name="Babar A."/>
            <person name="Rosenke K."/>
        </authorList>
    </citation>
    <scope>NUCLEOTIDE SEQUENCE</scope>
    <source>
        <strain evidence="1">86</strain>
    </source>
</reference>
<protein>
    <submittedName>
        <fullName evidence="1">Uncharacterized protein</fullName>
    </submittedName>
</protein>
<organism evidence="1">
    <name type="scientific">uncultured delta proteobacterium</name>
    <dbReference type="NCBI Taxonomy" id="34034"/>
    <lineage>
        <taxon>Bacteria</taxon>
        <taxon>Deltaproteobacteria</taxon>
        <taxon>environmental samples</taxon>
    </lineage>
</organism>
<dbReference type="EMBL" id="FLUQ01000001">
    <property type="protein sequence ID" value="SBV98960.1"/>
    <property type="molecule type" value="Genomic_DNA"/>
</dbReference>
<accession>A0A212JHS2</accession>
<evidence type="ECO:0000313" key="1">
    <source>
        <dbReference type="EMBL" id="SBV98960.1"/>
    </source>
</evidence>